<protein>
    <submittedName>
        <fullName evidence="2">Uncharacterized protein</fullName>
    </submittedName>
</protein>
<accession>A0AA89I459</accession>
<keyword evidence="1" id="KW-0472">Membrane</keyword>
<keyword evidence="1" id="KW-0812">Transmembrane</keyword>
<organism evidence="2 3">
    <name type="scientific">Latilactobacillus graminis DSM 20719</name>
    <dbReference type="NCBI Taxonomy" id="1423752"/>
    <lineage>
        <taxon>Bacteria</taxon>
        <taxon>Bacillati</taxon>
        <taxon>Bacillota</taxon>
        <taxon>Bacilli</taxon>
        <taxon>Lactobacillales</taxon>
        <taxon>Lactobacillaceae</taxon>
        <taxon>Latilactobacillus</taxon>
    </lineage>
</organism>
<keyword evidence="1" id="KW-1133">Transmembrane helix</keyword>
<feature type="transmembrane region" description="Helical" evidence="1">
    <location>
        <begin position="7"/>
        <end position="27"/>
    </location>
</feature>
<dbReference type="EMBL" id="AYZB01000058">
    <property type="protein sequence ID" value="KRM21216.1"/>
    <property type="molecule type" value="Genomic_DNA"/>
</dbReference>
<reference evidence="2 3" key="1">
    <citation type="journal article" date="2015" name="Genome Announc.">
        <title>Expanding the biotechnology potential of lactobacilli through comparative genomics of 213 strains and associated genera.</title>
        <authorList>
            <person name="Sun Z."/>
            <person name="Harris H.M."/>
            <person name="McCann A."/>
            <person name="Guo C."/>
            <person name="Argimon S."/>
            <person name="Zhang W."/>
            <person name="Yang X."/>
            <person name="Jeffery I.B."/>
            <person name="Cooney J.C."/>
            <person name="Kagawa T.F."/>
            <person name="Liu W."/>
            <person name="Song Y."/>
            <person name="Salvetti E."/>
            <person name="Wrobel A."/>
            <person name="Rasinkangas P."/>
            <person name="Parkhill J."/>
            <person name="Rea M.C."/>
            <person name="O'Sullivan O."/>
            <person name="Ritari J."/>
            <person name="Douillard F.P."/>
            <person name="Paul Ross R."/>
            <person name="Yang R."/>
            <person name="Briner A.E."/>
            <person name="Felis G.E."/>
            <person name="de Vos W.M."/>
            <person name="Barrangou R."/>
            <person name="Klaenhammer T.R."/>
            <person name="Caufield P.W."/>
            <person name="Cui Y."/>
            <person name="Zhang H."/>
            <person name="O'Toole P.W."/>
        </authorList>
    </citation>
    <scope>NUCLEOTIDE SEQUENCE [LARGE SCALE GENOMIC DNA]</scope>
    <source>
        <strain evidence="2 3">DSM 20719</strain>
    </source>
</reference>
<proteinExistence type="predicted"/>
<name>A0AA89I459_9LACO</name>
<sequence>MLRRRPAFLLIEQTVALGLLIVGVFILTTSLSQFKAHQVCRRTNTAEQAVIAMTANRLVHHLPDQTQWQLHRQTYQVAIKNQTINVTSETGEQVAVKWHCY</sequence>
<evidence type="ECO:0000313" key="2">
    <source>
        <dbReference type="EMBL" id="KRM21216.1"/>
    </source>
</evidence>
<evidence type="ECO:0000256" key="1">
    <source>
        <dbReference type="SAM" id="Phobius"/>
    </source>
</evidence>
<gene>
    <name evidence="2" type="ORF">FC90_GL001753</name>
</gene>
<dbReference type="AlphaFoldDB" id="A0AA89I459"/>
<dbReference type="RefSeq" id="WP_057908794.1">
    <property type="nucleotide sequence ID" value="NZ_AYZB01000058.1"/>
</dbReference>
<comment type="caution">
    <text evidence="2">The sequence shown here is derived from an EMBL/GenBank/DDBJ whole genome shotgun (WGS) entry which is preliminary data.</text>
</comment>
<evidence type="ECO:0000313" key="3">
    <source>
        <dbReference type="Proteomes" id="UP000050823"/>
    </source>
</evidence>
<dbReference type="Proteomes" id="UP000050823">
    <property type="component" value="Unassembled WGS sequence"/>
</dbReference>